<accession>A0A3D8Q1H2</accession>
<protein>
    <recommendedName>
        <fullName evidence="1">Endonuclease/exonuclease/phosphatase domain-containing protein</fullName>
    </recommendedName>
</protein>
<dbReference type="InterPro" id="IPR020847">
    <property type="entry name" value="AP_endonuclease_F1_BS"/>
</dbReference>
<dbReference type="InterPro" id="IPR036691">
    <property type="entry name" value="Endo/exonu/phosph_ase_sf"/>
</dbReference>
<evidence type="ECO:0000313" key="2">
    <source>
        <dbReference type="EMBL" id="RDW22134.1"/>
    </source>
</evidence>
<dbReference type="GO" id="GO:0004519">
    <property type="term" value="F:endonuclease activity"/>
    <property type="evidence" value="ECO:0007669"/>
    <property type="project" value="InterPro"/>
</dbReference>
<comment type="caution">
    <text evidence="2">The sequence shown here is derived from an EMBL/GenBank/DDBJ whole genome shotgun (WGS) entry which is preliminary data.</text>
</comment>
<organism evidence="2 3">
    <name type="scientific">Oceanobacillus arenosus</name>
    <dbReference type="NCBI Taxonomy" id="1229153"/>
    <lineage>
        <taxon>Bacteria</taxon>
        <taxon>Bacillati</taxon>
        <taxon>Bacillota</taxon>
        <taxon>Bacilli</taxon>
        <taxon>Bacillales</taxon>
        <taxon>Bacillaceae</taxon>
        <taxon>Oceanobacillus</taxon>
    </lineage>
</organism>
<feature type="domain" description="Endonuclease/exonuclease/phosphatase" evidence="1">
    <location>
        <begin position="7"/>
        <end position="251"/>
    </location>
</feature>
<sequence>MEQLKLATYNIRMDTPDVKEDRWENRKEPIFNIIQTYDFDIIGLQEVKESQLKDIQTLTEYTCFGRGRSNDDSNEYNPIFYKKEKFDVQESGTFWLSETLKHEERDKRWDADCPRICTWGRFRIKLTGKEFFVFNTHFDHKSENARYHSAQILMNRMSIIDLEIPIFLTGDFNGDLSERYYQVLNSELRNVVQESPRHIGPIGTCTGVGFNHQLNIEQYQCIDYIFANKNATINNTTVITEKFNGRYPSDHFPVYLDTTIR</sequence>
<evidence type="ECO:0000313" key="3">
    <source>
        <dbReference type="Proteomes" id="UP000257143"/>
    </source>
</evidence>
<dbReference type="GO" id="GO:0000175">
    <property type="term" value="F:3'-5'-RNA exonuclease activity"/>
    <property type="evidence" value="ECO:0007669"/>
    <property type="project" value="TreeGrafter"/>
</dbReference>
<dbReference type="Pfam" id="PF03372">
    <property type="entry name" value="Exo_endo_phos"/>
    <property type="match status" value="1"/>
</dbReference>
<proteinExistence type="predicted"/>
<dbReference type="RefSeq" id="WP_115770994.1">
    <property type="nucleotide sequence ID" value="NZ_PIOC01000001.1"/>
</dbReference>
<reference evidence="3" key="1">
    <citation type="submission" date="2017-11" db="EMBL/GenBank/DDBJ databases">
        <authorList>
            <person name="Zhu W."/>
        </authorList>
    </citation>
    <scope>NUCLEOTIDE SEQUENCE [LARGE SCALE GENOMIC DNA]</scope>
    <source>
        <strain evidence="3">CAU 1183</strain>
    </source>
</reference>
<dbReference type="AlphaFoldDB" id="A0A3D8Q1H2"/>
<dbReference type="Gene3D" id="3.60.10.10">
    <property type="entry name" value="Endonuclease/exonuclease/phosphatase"/>
    <property type="match status" value="1"/>
</dbReference>
<dbReference type="PANTHER" id="PTHR12121">
    <property type="entry name" value="CARBON CATABOLITE REPRESSOR PROTEIN 4"/>
    <property type="match status" value="1"/>
</dbReference>
<dbReference type="OrthoDB" id="9793162at2"/>
<gene>
    <name evidence="2" type="ORF">CWR48_00010</name>
</gene>
<dbReference type="GO" id="GO:0003677">
    <property type="term" value="F:DNA binding"/>
    <property type="evidence" value="ECO:0007669"/>
    <property type="project" value="InterPro"/>
</dbReference>
<dbReference type="Proteomes" id="UP000257143">
    <property type="component" value="Unassembled WGS sequence"/>
</dbReference>
<dbReference type="EMBL" id="PIOC01000001">
    <property type="protein sequence ID" value="RDW22134.1"/>
    <property type="molecule type" value="Genomic_DNA"/>
</dbReference>
<dbReference type="GO" id="GO:0006281">
    <property type="term" value="P:DNA repair"/>
    <property type="evidence" value="ECO:0007669"/>
    <property type="project" value="InterPro"/>
</dbReference>
<dbReference type="InterPro" id="IPR050410">
    <property type="entry name" value="CCR4/nocturin_mRNA_transcr"/>
</dbReference>
<dbReference type="PROSITE" id="PS00726">
    <property type="entry name" value="AP_NUCLEASE_F1_1"/>
    <property type="match status" value="1"/>
</dbReference>
<keyword evidence="3" id="KW-1185">Reference proteome</keyword>
<dbReference type="SUPFAM" id="SSF56219">
    <property type="entry name" value="DNase I-like"/>
    <property type="match status" value="1"/>
</dbReference>
<dbReference type="InterPro" id="IPR005135">
    <property type="entry name" value="Endo/exonuclease/phosphatase"/>
</dbReference>
<name>A0A3D8Q1H2_9BACI</name>
<dbReference type="PANTHER" id="PTHR12121:SF36">
    <property type="entry name" value="ENDONUCLEASE_EXONUCLEASE_PHOSPHATASE DOMAIN-CONTAINING PROTEIN"/>
    <property type="match status" value="1"/>
</dbReference>
<dbReference type="CDD" id="cd09083">
    <property type="entry name" value="EEP-1"/>
    <property type="match status" value="1"/>
</dbReference>
<evidence type="ECO:0000259" key="1">
    <source>
        <dbReference type="Pfam" id="PF03372"/>
    </source>
</evidence>